<protein>
    <submittedName>
        <fullName evidence="7">DNA-binding MarR family transcriptional regulator</fullName>
    </submittedName>
</protein>
<comment type="subcellular location">
    <subcellularLocation>
        <location evidence="1">Cytoplasm</location>
    </subcellularLocation>
</comment>
<dbReference type="Gene3D" id="1.10.10.10">
    <property type="entry name" value="Winged helix-like DNA-binding domain superfamily/Winged helix DNA-binding domain"/>
    <property type="match status" value="1"/>
</dbReference>
<dbReference type="InterPro" id="IPR000835">
    <property type="entry name" value="HTH_MarR-typ"/>
</dbReference>
<dbReference type="PROSITE" id="PS50995">
    <property type="entry name" value="HTH_MARR_2"/>
    <property type="match status" value="1"/>
</dbReference>
<dbReference type="SUPFAM" id="SSF46785">
    <property type="entry name" value="Winged helix' DNA-binding domain"/>
    <property type="match status" value="1"/>
</dbReference>
<evidence type="ECO:0000256" key="2">
    <source>
        <dbReference type="ARBA" id="ARBA00022490"/>
    </source>
</evidence>
<dbReference type="InterPro" id="IPR036388">
    <property type="entry name" value="WH-like_DNA-bd_sf"/>
</dbReference>
<evidence type="ECO:0000313" key="7">
    <source>
        <dbReference type="EMBL" id="MBB4668190.1"/>
    </source>
</evidence>
<dbReference type="InterPro" id="IPR036390">
    <property type="entry name" value="WH_DNA-bd_sf"/>
</dbReference>
<feature type="domain" description="HTH marR-type" evidence="6">
    <location>
        <begin position="5"/>
        <end position="135"/>
    </location>
</feature>
<keyword evidence="5" id="KW-0804">Transcription</keyword>
<evidence type="ECO:0000313" key="8">
    <source>
        <dbReference type="Proteomes" id="UP000573729"/>
    </source>
</evidence>
<proteinExistence type="predicted"/>
<comment type="caution">
    <text evidence="7">The sequence shown here is derived from an EMBL/GenBank/DDBJ whole genome shotgun (WGS) entry which is preliminary data.</text>
</comment>
<dbReference type="EMBL" id="JACHMD010000001">
    <property type="protein sequence ID" value="MBB4668190.1"/>
    <property type="molecule type" value="Genomic_DNA"/>
</dbReference>
<organism evidence="7 8">
    <name type="scientific">Microbacterium marinum</name>
    <dbReference type="NCBI Taxonomy" id="421115"/>
    <lineage>
        <taxon>Bacteria</taxon>
        <taxon>Bacillati</taxon>
        <taxon>Actinomycetota</taxon>
        <taxon>Actinomycetes</taxon>
        <taxon>Micrococcales</taxon>
        <taxon>Microbacteriaceae</taxon>
        <taxon>Microbacterium</taxon>
    </lineage>
</organism>
<dbReference type="InterPro" id="IPR055166">
    <property type="entry name" value="Transc_reg_Sar_Rot_HTH"/>
</dbReference>
<gene>
    <name evidence="7" type="ORF">BKA24_002899</name>
</gene>
<evidence type="ECO:0000256" key="5">
    <source>
        <dbReference type="ARBA" id="ARBA00023163"/>
    </source>
</evidence>
<keyword evidence="2" id="KW-0963">Cytoplasm</keyword>
<accession>A0A7W7BSU4</accession>
<dbReference type="RefSeq" id="WP_246367111.1">
    <property type="nucleotide sequence ID" value="NZ_JACHMD010000001.1"/>
</dbReference>
<evidence type="ECO:0000259" key="6">
    <source>
        <dbReference type="PROSITE" id="PS50995"/>
    </source>
</evidence>
<dbReference type="SMART" id="SM00347">
    <property type="entry name" value="HTH_MARR"/>
    <property type="match status" value="1"/>
</dbReference>
<dbReference type="AlphaFoldDB" id="A0A7W7BSU4"/>
<evidence type="ECO:0000256" key="1">
    <source>
        <dbReference type="ARBA" id="ARBA00004496"/>
    </source>
</evidence>
<keyword evidence="3" id="KW-0805">Transcription regulation</keyword>
<sequence length="146" mass="16063">MSVIDDMVCFGMYSASHAFGQAYRRVLAPWKLTYPQYLVLVALWDAEPRTVSELGEQLFLDSGTLSPLLRRLEARDLVARTRRPEDDRVVEITLTAAGREMRAEMRDVGVEIARCTGLTGDGARAVLDAVHALNAAIRANNEAAAS</sequence>
<dbReference type="InterPro" id="IPR039422">
    <property type="entry name" value="MarR/SlyA-like"/>
</dbReference>
<name>A0A7W7BSU4_9MICO</name>
<dbReference type="Pfam" id="PF22381">
    <property type="entry name" value="Staph_reg_Sar_Rot"/>
    <property type="match status" value="1"/>
</dbReference>
<dbReference type="PANTHER" id="PTHR33164">
    <property type="entry name" value="TRANSCRIPTIONAL REGULATOR, MARR FAMILY"/>
    <property type="match status" value="1"/>
</dbReference>
<keyword evidence="8" id="KW-1185">Reference proteome</keyword>
<evidence type="ECO:0000256" key="3">
    <source>
        <dbReference type="ARBA" id="ARBA00023015"/>
    </source>
</evidence>
<keyword evidence="4 7" id="KW-0238">DNA-binding</keyword>
<dbReference type="GO" id="GO:0003700">
    <property type="term" value="F:DNA-binding transcription factor activity"/>
    <property type="evidence" value="ECO:0007669"/>
    <property type="project" value="InterPro"/>
</dbReference>
<evidence type="ECO:0000256" key="4">
    <source>
        <dbReference type="ARBA" id="ARBA00023125"/>
    </source>
</evidence>
<dbReference type="GO" id="GO:0005737">
    <property type="term" value="C:cytoplasm"/>
    <property type="evidence" value="ECO:0007669"/>
    <property type="project" value="UniProtKB-SubCell"/>
</dbReference>
<dbReference type="PANTHER" id="PTHR33164:SF5">
    <property type="entry name" value="ORGANIC HYDROPEROXIDE RESISTANCE TRANSCRIPTIONAL REGULATOR"/>
    <property type="match status" value="1"/>
</dbReference>
<reference evidence="7 8" key="1">
    <citation type="submission" date="2020-08" db="EMBL/GenBank/DDBJ databases">
        <title>Sequencing the genomes of 1000 actinobacteria strains.</title>
        <authorList>
            <person name="Klenk H.-P."/>
        </authorList>
    </citation>
    <scope>NUCLEOTIDE SEQUENCE [LARGE SCALE GENOMIC DNA]</scope>
    <source>
        <strain evidence="7 8">DSM 24947</strain>
    </source>
</reference>
<dbReference type="GO" id="GO:0006950">
    <property type="term" value="P:response to stress"/>
    <property type="evidence" value="ECO:0007669"/>
    <property type="project" value="TreeGrafter"/>
</dbReference>
<dbReference type="GO" id="GO:0003677">
    <property type="term" value="F:DNA binding"/>
    <property type="evidence" value="ECO:0007669"/>
    <property type="project" value="UniProtKB-KW"/>
</dbReference>
<dbReference type="Proteomes" id="UP000573729">
    <property type="component" value="Unassembled WGS sequence"/>
</dbReference>